<proteinExistence type="predicted"/>
<dbReference type="AlphaFoldDB" id="A0A382HF91"/>
<feature type="compositionally biased region" description="Basic residues" evidence="1">
    <location>
        <begin position="266"/>
        <end position="285"/>
    </location>
</feature>
<feature type="domain" description="Cas6b C-terminal" evidence="2">
    <location>
        <begin position="113"/>
        <end position="220"/>
    </location>
</feature>
<dbReference type="Pfam" id="PF17262">
    <property type="entry name" value="Cas6b_C"/>
    <property type="match status" value="1"/>
</dbReference>
<dbReference type="InterPro" id="IPR020209">
    <property type="entry name" value="Cas6b_C"/>
</dbReference>
<evidence type="ECO:0008006" key="5">
    <source>
        <dbReference type="Google" id="ProtNLM"/>
    </source>
</evidence>
<feature type="non-terminal residue" evidence="4">
    <location>
        <position position="329"/>
    </location>
</feature>
<evidence type="ECO:0000259" key="2">
    <source>
        <dbReference type="Pfam" id="PF17262"/>
    </source>
</evidence>
<feature type="region of interest" description="Disordered" evidence="1">
    <location>
        <begin position="261"/>
        <end position="297"/>
    </location>
</feature>
<evidence type="ECO:0000259" key="3">
    <source>
        <dbReference type="Pfam" id="PF17955"/>
    </source>
</evidence>
<feature type="compositionally biased region" description="Basic and acidic residues" evidence="1">
    <location>
        <begin position="286"/>
        <end position="297"/>
    </location>
</feature>
<dbReference type="InterPro" id="IPR041528">
    <property type="entry name" value="Cas6b_N"/>
</dbReference>
<gene>
    <name evidence="4" type="ORF">METZ01_LOCUS238005</name>
</gene>
<reference evidence="4" key="1">
    <citation type="submission" date="2018-05" db="EMBL/GenBank/DDBJ databases">
        <authorList>
            <person name="Lanie J.A."/>
            <person name="Ng W.-L."/>
            <person name="Kazmierczak K.M."/>
            <person name="Andrzejewski T.M."/>
            <person name="Davidsen T.M."/>
            <person name="Wayne K.J."/>
            <person name="Tettelin H."/>
            <person name="Glass J.I."/>
            <person name="Rusch D."/>
            <person name="Podicherti R."/>
            <person name="Tsui H.-C.T."/>
            <person name="Winkler M.E."/>
        </authorList>
    </citation>
    <scope>NUCLEOTIDE SEQUENCE</scope>
</reference>
<feature type="domain" description="Cas6b N-terminal" evidence="3">
    <location>
        <begin position="17"/>
        <end position="107"/>
    </location>
</feature>
<protein>
    <recommendedName>
        <fullName evidence="5">CRISPR-associated protein Cas6 C-terminal domain-containing protein</fullName>
    </recommendedName>
</protein>
<evidence type="ECO:0000256" key="1">
    <source>
        <dbReference type="SAM" id="MobiDB-lite"/>
    </source>
</evidence>
<name>A0A382HF91_9ZZZZ</name>
<sequence>MSVQYPNVESVIARIVTDKPVRKTPYQVKGVFMRQYPDETIIPFLDGSYRDKYLYPRVQVKILNEQIYIIGVHEGVDSIISLTEKFDVLDFGNITFEVQNSDLEKNKNQFVPSKRLIRYRFITPWVALNQKTGGRYRFITNQEKSSFLNKLLSHNIVFIANEMGISFKEKVFTKINVSSLFPKPVDENNWGAFMGEFKTNFMLPNYIGIGNGITRGYGSIYGMFNPETFTFDKSGLRKESKNFQPEKIDEEDGKIGAVEVDNIPRSQRRKSPSRQSRKQSQKRFRKNESYHRKSKKVFSDKYNIEEKTKLDNDKYISEDSEDSKFNTEK</sequence>
<dbReference type="Pfam" id="PF17955">
    <property type="entry name" value="Cas6b_N"/>
    <property type="match status" value="1"/>
</dbReference>
<evidence type="ECO:0000313" key="4">
    <source>
        <dbReference type="EMBL" id="SVB85151.1"/>
    </source>
</evidence>
<accession>A0A382HF91</accession>
<dbReference type="EMBL" id="UINC01060542">
    <property type="protein sequence ID" value="SVB85151.1"/>
    <property type="molecule type" value="Genomic_DNA"/>
</dbReference>
<organism evidence="4">
    <name type="scientific">marine metagenome</name>
    <dbReference type="NCBI Taxonomy" id="408172"/>
    <lineage>
        <taxon>unclassified sequences</taxon>
        <taxon>metagenomes</taxon>
        <taxon>ecological metagenomes</taxon>
    </lineage>
</organism>